<evidence type="ECO:0000313" key="13">
    <source>
        <dbReference type="Proteomes" id="UP000319804"/>
    </source>
</evidence>
<protein>
    <recommendedName>
        <fullName evidence="7 9">Uroporphyrinogen-III synthase</fullName>
        <ecNumber evidence="3 9">4.2.1.75</ecNumber>
    </recommendedName>
</protein>
<dbReference type="InterPro" id="IPR039793">
    <property type="entry name" value="UROS/Hem4"/>
</dbReference>
<evidence type="ECO:0000256" key="6">
    <source>
        <dbReference type="ARBA" id="ARBA00037589"/>
    </source>
</evidence>
<sequence length="266" mass="27202">MTGALRGARVLIPRDGSWGARVAAEVDRRGGVPVVAPLIASAPPRDEASRDRAFAALAAGEYSWLFVTSAASVEQLTARGVRIPATTRIAAVGPATARAVAASGAEVSFVPLGESSAAAMAAQWCAGRTPDTAGRSLVVRSDLATAVISDELALRGFAVDVCIAYRTVGVDLPREVASSLARGTIDVVLLTSLSVARELRRQVGPLPAQVRVASIGPGTTRDAERLGFAVAHTARTQSVDALLAELDDAGDAPTGPTGSSEQQGTP</sequence>
<feature type="region of interest" description="Disordered" evidence="10">
    <location>
        <begin position="247"/>
        <end position="266"/>
    </location>
</feature>
<evidence type="ECO:0000256" key="7">
    <source>
        <dbReference type="ARBA" id="ARBA00040167"/>
    </source>
</evidence>
<comment type="function">
    <text evidence="6 9">Catalyzes cyclization of the linear tetrapyrrole, hydroxymethylbilane, to the macrocyclic uroporphyrinogen III.</text>
</comment>
<evidence type="ECO:0000256" key="2">
    <source>
        <dbReference type="ARBA" id="ARBA00008133"/>
    </source>
</evidence>
<evidence type="ECO:0000256" key="5">
    <source>
        <dbReference type="ARBA" id="ARBA00023244"/>
    </source>
</evidence>
<reference evidence="12 13" key="1">
    <citation type="submission" date="2019-06" db="EMBL/GenBank/DDBJ databases">
        <title>Sequencing the genomes of 1000 actinobacteria strains.</title>
        <authorList>
            <person name="Klenk H.-P."/>
        </authorList>
    </citation>
    <scope>NUCLEOTIDE SEQUENCE [LARGE SCALE GENOMIC DNA]</scope>
    <source>
        <strain evidence="12 13">DSM 20427</strain>
    </source>
</reference>
<feature type="domain" description="Tetrapyrrole biosynthesis uroporphyrinogen III synthase" evidence="11">
    <location>
        <begin position="22"/>
        <end position="243"/>
    </location>
</feature>
<evidence type="ECO:0000313" key="12">
    <source>
        <dbReference type="EMBL" id="TQN01000.1"/>
    </source>
</evidence>
<keyword evidence="13" id="KW-1185">Reference proteome</keyword>
<keyword evidence="5 9" id="KW-0627">Porphyrin biosynthesis</keyword>
<feature type="compositionally biased region" description="Polar residues" evidence="10">
    <location>
        <begin position="256"/>
        <end position="266"/>
    </location>
</feature>
<evidence type="ECO:0000256" key="1">
    <source>
        <dbReference type="ARBA" id="ARBA00004772"/>
    </source>
</evidence>
<dbReference type="Gene3D" id="3.40.50.10090">
    <property type="match status" value="2"/>
</dbReference>
<dbReference type="EC" id="4.2.1.75" evidence="3 9"/>
<dbReference type="Pfam" id="PF02602">
    <property type="entry name" value="HEM4"/>
    <property type="match status" value="1"/>
</dbReference>
<dbReference type="PANTHER" id="PTHR38042:SF1">
    <property type="entry name" value="UROPORPHYRINOGEN-III SYNTHASE, CHLOROPLASTIC"/>
    <property type="match status" value="1"/>
</dbReference>
<dbReference type="GO" id="GO:0006782">
    <property type="term" value="P:protoporphyrinogen IX biosynthetic process"/>
    <property type="evidence" value="ECO:0007669"/>
    <property type="project" value="UniProtKB-UniRule"/>
</dbReference>
<dbReference type="SUPFAM" id="SSF69618">
    <property type="entry name" value="HemD-like"/>
    <property type="match status" value="1"/>
</dbReference>
<name>A0A4Y3ULV7_9MICO</name>
<evidence type="ECO:0000256" key="9">
    <source>
        <dbReference type="RuleBase" id="RU366031"/>
    </source>
</evidence>
<accession>A0A4Y3ULV7</accession>
<evidence type="ECO:0000256" key="10">
    <source>
        <dbReference type="SAM" id="MobiDB-lite"/>
    </source>
</evidence>
<comment type="similarity">
    <text evidence="2 9">Belongs to the uroporphyrinogen-III synthase family.</text>
</comment>
<evidence type="ECO:0000256" key="3">
    <source>
        <dbReference type="ARBA" id="ARBA00013109"/>
    </source>
</evidence>
<comment type="caution">
    <text evidence="12">The sequence shown here is derived from an EMBL/GenBank/DDBJ whole genome shotgun (WGS) entry which is preliminary data.</text>
</comment>
<dbReference type="GO" id="GO:0006780">
    <property type="term" value="P:uroporphyrinogen III biosynthetic process"/>
    <property type="evidence" value="ECO:0007669"/>
    <property type="project" value="UniProtKB-UniRule"/>
</dbReference>
<dbReference type="OrthoDB" id="9815856at2"/>
<dbReference type="CDD" id="cd06578">
    <property type="entry name" value="HemD"/>
    <property type="match status" value="1"/>
</dbReference>
<dbReference type="Proteomes" id="UP000319804">
    <property type="component" value="Unassembled WGS sequence"/>
</dbReference>
<dbReference type="GO" id="GO:0004852">
    <property type="term" value="F:uroporphyrinogen-III synthase activity"/>
    <property type="evidence" value="ECO:0007669"/>
    <property type="project" value="UniProtKB-UniRule"/>
</dbReference>
<proteinExistence type="inferred from homology"/>
<dbReference type="RefSeq" id="WP_141380870.1">
    <property type="nucleotide sequence ID" value="NZ_BJNA01000036.1"/>
</dbReference>
<dbReference type="AlphaFoldDB" id="A0A4Y3ULV7"/>
<gene>
    <name evidence="12" type="ORF">FHX68_1136</name>
</gene>
<evidence type="ECO:0000256" key="4">
    <source>
        <dbReference type="ARBA" id="ARBA00023239"/>
    </source>
</evidence>
<evidence type="ECO:0000259" key="11">
    <source>
        <dbReference type="Pfam" id="PF02602"/>
    </source>
</evidence>
<dbReference type="InterPro" id="IPR003754">
    <property type="entry name" value="4pyrrol_synth_uPrphyn_synth"/>
</dbReference>
<organism evidence="12 13">
    <name type="scientific">Microbacterium lacticum</name>
    <dbReference type="NCBI Taxonomy" id="33885"/>
    <lineage>
        <taxon>Bacteria</taxon>
        <taxon>Bacillati</taxon>
        <taxon>Actinomycetota</taxon>
        <taxon>Actinomycetes</taxon>
        <taxon>Micrococcales</taxon>
        <taxon>Microbacteriaceae</taxon>
        <taxon>Microbacterium</taxon>
    </lineage>
</organism>
<dbReference type="UniPathway" id="UPA00251">
    <property type="reaction ID" value="UER00320"/>
</dbReference>
<comment type="pathway">
    <text evidence="1 9">Porphyrin-containing compound metabolism; protoporphyrin-IX biosynthesis; coproporphyrinogen-III from 5-aminolevulinate: step 3/4.</text>
</comment>
<evidence type="ECO:0000256" key="8">
    <source>
        <dbReference type="ARBA" id="ARBA00048617"/>
    </source>
</evidence>
<dbReference type="EMBL" id="VFPS01000001">
    <property type="protein sequence ID" value="TQN01000.1"/>
    <property type="molecule type" value="Genomic_DNA"/>
</dbReference>
<keyword evidence="4 9" id="KW-0456">Lyase</keyword>
<dbReference type="InterPro" id="IPR036108">
    <property type="entry name" value="4pyrrol_syn_uPrphyn_synt_sf"/>
</dbReference>
<comment type="catalytic activity">
    <reaction evidence="8 9">
        <text>hydroxymethylbilane = uroporphyrinogen III + H2O</text>
        <dbReference type="Rhea" id="RHEA:18965"/>
        <dbReference type="ChEBI" id="CHEBI:15377"/>
        <dbReference type="ChEBI" id="CHEBI:57308"/>
        <dbReference type="ChEBI" id="CHEBI:57845"/>
        <dbReference type="EC" id="4.2.1.75"/>
    </reaction>
</comment>
<dbReference type="PANTHER" id="PTHR38042">
    <property type="entry name" value="UROPORPHYRINOGEN-III SYNTHASE, CHLOROPLASTIC"/>
    <property type="match status" value="1"/>
</dbReference>